<evidence type="ECO:0000313" key="2">
    <source>
        <dbReference type="EMBL" id="SQA91859.1"/>
    </source>
</evidence>
<reference evidence="1 3" key="1">
    <citation type="submission" date="2017-02" db="EMBL/GenBank/DDBJ databases">
        <authorList>
            <person name="Varghese N."/>
            <person name="Submissions S."/>
        </authorList>
    </citation>
    <scope>NUCLEOTIDE SEQUENCE [LARGE SCALE GENOMIC DNA]</scope>
    <source>
        <strain evidence="1 3">DSM 16775</strain>
    </source>
</reference>
<dbReference type="AlphaFoldDB" id="A0AAX2IPT2"/>
<proteinExistence type="predicted"/>
<name>A0AAX2IPT2_9FLAO</name>
<protein>
    <recommendedName>
        <fullName evidence="5">N-acetyltransferase</fullName>
    </recommendedName>
</protein>
<evidence type="ECO:0008006" key="5">
    <source>
        <dbReference type="Google" id="ProtNLM"/>
    </source>
</evidence>
<reference evidence="2 4" key="2">
    <citation type="submission" date="2018-06" db="EMBL/GenBank/DDBJ databases">
        <authorList>
            <consortium name="Pathogen Informatics"/>
            <person name="Doyle S."/>
        </authorList>
    </citation>
    <scope>NUCLEOTIDE SEQUENCE [LARGE SCALE GENOMIC DNA]</scope>
    <source>
        <strain evidence="2 4">NCTC11212</strain>
    </source>
</reference>
<dbReference type="Proteomes" id="UP000251937">
    <property type="component" value="Unassembled WGS sequence"/>
</dbReference>
<evidence type="ECO:0000313" key="4">
    <source>
        <dbReference type="Proteomes" id="UP000251937"/>
    </source>
</evidence>
<accession>A0AAX2IPT2</accession>
<dbReference type="EMBL" id="UAVR01000017">
    <property type="protein sequence ID" value="SQA91859.1"/>
    <property type="molecule type" value="Genomic_DNA"/>
</dbReference>
<dbReference type="KEGG" id="cbp:EB354_05295"/>
<dbReference type="Gene3D" id="3.40.630.30">
    <property type="match status" value="1"/>
</dbReference>
<evidence type="ECO:0000313" key="1">
    <source>
        <dbReference type="EMBL" id="SKC12561.1"/>
    </source>
</evidence>
<dbReference type="RefSeq" id="WP_079467204.1">
    <property type="nucleotide sequence ID" value="NZ_CP033934.1"/>
</dbReference>
<dbReference type="EMBL" id="FUZE01000040">
    <property type="protein sequence ID" value="SKC12561.1"/>
    <property type="molecule type" value="Genomic_DNA"/>
</dbReference>
<dbReference type="InterPro" id="IPR016181">
    <property type="entry name" value="Acyl_CoA_acyltransferase"/>
</dbReference>
<comment type="caution">
    <text evidence="2">The sequence shown here is derived from an EMBL/GenBank/DDBJ whole genome shotgun (WGS) entry which is preliminary data.</text>
</comment>
<organism evidence="2 4">
    <name type="scientific">Chryseobacterium balustinum</name>
    <dbReference type="NCBI Taxonomy" id="246"/>
    <lineage>
        <taxon>Bacteria</taxon>
        <taxon>Pseudomonadati</taxon>
        <taxon>Bacteroidota</taxon>
        <taxon>Flavobacteriia</taxon>
        <taxon>Flavobacteriales</taxon>
        <taxon>Weeksellaceae</taxon>
        <taxon>Chryseobacterium group</taxon>
        <taxon>Chryseobacterium</taxon>
    </lineage>
</organism>
<keyword evidence="3" id="KW-1185">Reference proteome</keyword>
<dbReference type="SUPFAM" id="SSF55729">
    <property type="entry name" value="Acyl-CoA N-acyltransferases (Nat)"/>
    <property type="match status" value="1"/>
</dbReference>
<sequence length="196" mass="22594">MSKFIVEENYNHHRVVNLKIIQAEIQEIFEEEINYVHSKIFLKRDEFHSIIGSIRVFKWNFLSVLPLEKIFKIKLAELIKDSTFSVWHIGRFAIKKGADTKGFSIFKSLLVFAINEVCHIENSIAVAECDSKLLRILNLLGLETTILSDPIVYLGSETIPVLFTYKSLRNFLLQHSELCMGNYAELCESVVLKEIA</sequence>
<gene>
    <name evidence="2" type="ORF">NCTC11212_03496</name>
    <name evidence="1" type="ORF">SAMN05421800_14017</name>
</gene>
<dbReference type="Proteomes" id="UP000190669">
    <property type="component" value="Unassembled WGS sequence"/>
</dbReference>
<evidence type="ECO:0000313" key="3">
    <source>
        <dbReference type="Proteomes" id="UP000190669"/>
    </source>
</evidence>